<evidence type="ECO:0000313" key="3">
    <source>
        <dbReference type="Proteomes" id="UP001148838"/>
    </source>
</evidence>
<evidence type="ECO:0000256" key="1">
    <source>
        <dbReference type="SAM" id="MobiDB-lite"/>
    </source>
</evidence>
<keyword evidence="3" id="KW-1185">Reference proteome</keyword>
<feature type="compositionally biased region" description="Polar residues" evidence="1">
    <location>
        <begin position="67"/>
        <end position="77"/>
    </location>
</feature>
<gene>
    <name evidence="2" type="ORF">ANN_16177</name>
</gene>
<feature type="region of interest" description="Disordered" evidence="1">
    <location>
        <begin position="1"/>
        <end position="77"/>
    </location>
</feature>
<proteinExistence type="predicted"/>
<organism evidence="2 3">
    <name type="scientific">Periplaneta americana</name>
    <name type="common">American cockroach</name>
    <name type="synonym">Blatta americana</name>
    <dbReference type="NCBI Taxonomy" id="6978"/>
    <lineage>
        <taxon>Eukaryota</taxon>
        <taxon>Metazoa</taxon>
        <taxon>Ecdysozoa</taxon>
        <taxon>Arthropoda</taxon>
        <taxon>Hexapoda</taxon>
        <taxon>Insecta</taxon>
        <taxon>Pterygota</taxon>
        <taxon>Neoptera</taxon>
        <taxon>Polyneoptera</taxon>
        <taxon>Dictyoptera</taxon>
        <taxon>Blattodea</taxon>
        <taxon>Blattoidea</taxon>
        <taxon>Blattidae</taxon>
        <taxon>Blattinae</taxon>
        <taxon>Periplaneta</taxon>
    </lineage>
</organism>
<dbReference type="EMBL" id="JAJSOF020000027">
    <property type="protein sequence ID" value="KAJ4433864.1"/>
    <property type="molecule type" value="Genomic_DNA"/>
</dbReference>
<evidence type="ECO:0000313" key="2">
    <source>
        <dbReference type="EMBL" id="KAJ4433864.1"/>
    </source>
</evidence>
<evidence type="ECO:0008006" key="4">
    <source>
        <dbReference type="Google" id="ProtNLM"/>
    </source>
</evidence>
<name>A0ABQ8SJ10_PERAM</name>
<protein>
    <recommendedName>
        <fullName evidence="4">Reverse transcriptase zinc-binding domain-containing protein</fullName>
    </recommendedName>
</protein>
<comment type="caution">
    <text evidence="2">The sequence shown here is derived from an EMBL/GenBank/DDBJ whole genome shotgun (WGS) entry which is preliminary data.</text>
</comment>
<accession>A0ABQ8SJ10</accession>
<dbReference type="Proteomes" id="UP001148838">
    <property type="component" value="Unassembled WGS sequence"/>
</dbReference>
<sequence>MSPGSSTESYPAFARIGLRENPGKNPQPGDNAGEVGPRSNTESYPAFANIGLRENPGKKPQPDDNASEMSPGSTTESYPAFARIGLRENPGKNLNQAKHQNSKWKESFKDPKLIPDLPRKSAVAMFRLITGHDCLSKHLHRIGVLNSPKCLLCTREDDMEMEHLANCETLRTFVDLPSKYWEARRMMTSLLNPEH</sequence>
<reference evidence="2 3" key="1">
    <citation type="journal article" date="2022" name="Allergy">
        <title>Genome assembly and annotation of Periplaneta americana reveal a comprehensive cockroach allergen profile.</title>
        <authorList>
            <person name="Wang L."/>
            <person name="Xiong Q."/>
            <person name="Saelim N."/>
            <person name="Wang L."/>
            <person name="Nong W."/>
            <person name="Wan A.T."/>
            <person name="Shi M."/>
            <person name="Liu X."/>
            <person name="Cao Q."/>
            <person name="Hui J.H.L."/>
            <person name="Sookrung N."/>
            <person name="Leung T.F."/>
            <person name="Tungtrongchitr A."/>
            <person name="Tsui S.K.W."/>
        </authorList>
    </citation>
    <scope>NUCLEOTIDE SEQUENCE [LARGE SCALE GENOMIC DNA]</scope>
    <source>
        <strain evidence="2">PWHHKU_190912</strain>
    </source>
</reference>